<evidence type="ECO:0000256" key="4">
    <source>
        <dbReference type="ARBA" id="ARBA00067972"/>
    </source>
</evidence>
<dbReference type="Pfam" id="PF01177">
    <property type="entry name" value="Asp_Glu_race"/>
    <property type="match status" value="1"/>
</dbReference>
<dbReference type="PANTHER" id="PTHR28047">
    <property type="entry name" value="PROTEIN DCG1"/>
    <property type="match status" value="1"/>
</dbReference>
<evidence type="ECO:0000256" key="2">
    <source>
        <dbReference type="ARBA" id="ARBA00051635"/>
    </source>
</evidence>
<dbReference type="EMBL" id="MRCC01000024">
    <property type="protein sequence ID" value="OKH21777.1"/>
    <property type="molecule type" value="Genomic_DNA"/>
</dbReference>
<evidence type="ECO:0000256" key="1">
    <source>
        <dbReference type="ARBA" id="ARBA00038414"/>
    </source>
</evidence>
<evidence type="ECO:0000256" key="5">
    <source>
        <dbReference type="ARBA" id="ARBA00093199"/>
    </source>
</evidence>
<comment type="catalytic activity">
    <reaction evidence="5">
        <text>D-5-benzylhydantoin = L-5-benzylhydantoin</text>
        <dbReference type="Rhea" id="RHEA:83991"/>
        <dbReference type="ChEBI" id="CHEBI:176864"/>
        <dbReference type="ChEBI" id="CHEBI:233540"/>
    </reaction>
</comment>
<dbReference type="GO" id="GO:0036348">
    <property type="term" value="F:hydantoin racemase activity"/>
    <property type="evidence" value="ECO:0007669"/>
    <property type="project" value="UniProtKB-EC"/>
</dbReference>
<dbReference type="AlphaFoldDB" id="A0A1U7HDV5"/>
<organism evidence="6 7">
    <name type="scientific">Chroogloeocystis siderophila 5.2 s.c.1</name>
    <dbReference type="NCBI Taxonomy" id="247279"/>
    <lineage>
        <taxon>Bacteria</taxon>
        <taxon>Bacillati</taxon>
        <taxon>Cyanobacteriota</taxon>
        <taxon>Cyanophyceae</taxon>
        <taxon>Oscillatoriophycideae</taxon>
        <taxon>Chroococcales</taxon>
        <taxon>Chroococcaceae</taxon>
        <taxon>Chroogloeocystis</taxon>
    </lineage>
</organism>
<dbReference type="STRING" id="247279.NIES1031_21205"/>
<dbReference type="EC" id="5.1.99.5" evidence="3"/>
<dbReference type="InterPro" id="IPR053714">
    <property type="entry name" value="Iso_Racemase_Enz_sf"/>
</dbReference>
<dbReference type="InterPro" id="IPR001920">
    <property type="entry name" value="Asp/Glu_race"/>
</dbReference>
<dbReference type="SUPFAM" id="SSF53681">
    <property type="entry name" value="Aspartate/glutamate racemase"/>
    <property type="match status" value="1"/>
</dbReference>
<keyword evidence="7" id="KW-1185">Reference proteome</keyword>
<dbReference type="Proteomes" id="UP000185984">
    <property type="component" value="Unassembled WGS sequence"/>
</dbReference>
<reference evidence="6 7" key="1">
    <citation type="submission" date="2016-11" db="EMBL/GenBank/DDBJ databases">
        <title>Draft Genome Sequences of Nine Cyanobacterial Strains from Diverse Habitats.</title>
        <authorList>
            <person name="Zhu T."/>
            <person name="Hou S."/>
            <person name="Lu X."/>
            <person name="Hess W.R."/>
        </authorList>
    </citation>
    <scope>NUCLEOTIDE SEQUENCE [LARGE SCALE GENOMIC DNA]</scope>
    <source>
        <strain evidence="6 7">5.2 s.c.1</strain>
    </source>
</reference>
<dbReference type="RefSeq" id="WP_073551435.1">
    <property type="nucleotide sequence ID" value="NZ_CAWMVK010000017.1"/>
</dbReference>
<comment type="caution">
    <text evidence="6">The sequence shown here is derived from an EMBL/GenBank/DDBJ whole genome shotgun (WGS) entry which is preliminary data.</text>
</comment>
<gene>
    <name evidence="6" type="ORF">NIES1031_21205</name>
</gene>
<dbReference type="InterPro" id="IPR015942">
    <property type="entry name" value="Asp/Glu/hydantoin_racemase"/>
</dbReference>
<sequence>MKIKVINPNTTASITQKIAEAAIAVANSGTEIIACNPDKGPVSIEGHYDEALSVVGILEEIKKGEAAGVDGYVIACFGDPGLLAARELAKGPVLGIAEAAMHAASLIATGFSIVTTLSRTRVIAQHLVANYGMTHFCRKIRAIDLPVLELEDENSNARKTILAECRQALIEDGAGAIVLGCGGMADLSAQLSQELGVPVIDGVSVAVKFVEALVSLGLNTSKKGDLAYPIAKPYTGMLYAFAFENRE</sequence>
<dbReference type="OrthoDB" id="9791723at2"/>
<comment type="similarity">
    <text evidence="1">Belongs to the HyuE racemase family.</text>
</comment>
<proteinExistence type="inferred from homology"/>
<protein>
    <recommendedName>
        <fullName evidence="4">Hydantoin racemase</fullName>
        <ecNumber evidence="3">5.1.99.5</ecNumber>
    </recommendedName>
</protein>
<name>A0A1U7HDV5_9CHRO</name>
<dbReference type="InterPro" id="IPR052186">
    <property type="entry name" value="Hydantoin_racemase-like"/>
</dbReference>
<accession>A0A1U7HDV5</accession>
<evidence type="ECO:0000313" key="7">
    <source>
        <dbReference type="Proteomes" id="UP000185984"/>
    </source>
</evidence>
<dbReference type="Gene3D" id="3.40.50.12500">
    <property type="match status" value="1"/>
</dbReference>
<dbReference type="FunFam" id="3.40.50.12500:FF:000001">
    <property type="entry name" value="Putative hydantoin racemase"/>
    <property type="match status" value="1"/>
</dbReference>
<evidence type="ECO:0000313" key="6">
    <source>
        <dbReference type="EMBL" id="OKH21777.1"/>
    </source>
</evidence>
<dbReference type="PANTHER" id="PTHR28047:SF5">
    <property type="entry name" value="PROTEIN DCG1"/>
    <property type="match status" value="1"/>
</dbReference>
<evidence type="ECO:0000256" key="3">
    <source>
        <dbReference type="ARBA" id="ARBA00066406"/>
    </source>
</evidence>
<comment type="catalytic activity">
    <reaction evidence="2">
        <text>a D-5-monosubstituted hydantoin = a L-5-monosubstituted hydantoin</text>
        <dbReference type="Rhea" id="RHEA:46624"/>
        <dbReference type="ChEBI" id="CHEBI:86339"/>
        <dbReference type="ChEBI" id="CHEBI:86340"/>
        <dbReference type="EC" id="5.1.99.5"/>
    </reaction>
</comment>
<dbReference type="GO" id="GO:0047661">
    <property type="term" value="F:amino-acid racemase activity"/>
    <property type="evidence" value="ECO:0007669"/>
    <property type="project" value="InterPro"/>
</dbReference>